<dbReference type="CDD" id="cd05911">
    <property type="entry name" value="Firefly_Luc_like"/>
    <property type="match status" value="1"/>
</dbReference>
<dbReference type="InterPro" id="IPR025110">
    <property type="entry name" value="AMP-bd_C"/>
</dbReference>
<feature type="domain" description="AMP-binding enzyme C-terminal" evidence="5">
    <location>
        <begin position="491"/>
        <end position="568"/>
    </location>
</feature>
<dbReference type="InterPro" id="IPR020845">
    <property type="entry name" value="AMP-binding_CS"/>
</dbReference>
<proteinExistence type="inferred from homology"/>
<evidence type="ECO:0000256" key="3">
    <source>
        <dbReference type="ARBA" id="ARBA00023140"/>
    </source>
</evidence>
<dbReference type="PANTHER" id="PTHR24096:SF422">
    <property type="entry name" value="BCDNA.GH02901"/>
    <property type="match status" value="1"/>
</dbReference>
<dbReference type="Pfam" id="PF00501">
    <property type="entry name" value="AMP-binding"/>
    <property type="match status" value="1"/>
</dbReference>
<dbReference type="InterPro" id="IPR000873">
    <property type="entry name" value="AMP-dep_synth/lig_dom"/>
</dbReference>
<protein>
    <submittedName>
        <fullName evidence="6">AMP-binding, conserved site,AMP-dependent synthetase/ligase,AMP-binding enzyme, C-terminal domain</fullName>
    </submittedName>
</protein>
<evidence type="ECO:0000259" key="4">
    <source>
        <dbReference type="Pfam" id="PF00501"/>
    </source>
</evidence>
<dbReference type="PROSITE" id="PS00455">
    <property type="entry name" value="AMP_BINDING"/>
    <property type="match status" value="1"/>
</dbReference>
<dbReference type="Gene3D" id="3.40.50.12780">
    <property type="entry name" value="N-terminal domain of ligase-like"/>
    <property type="match status" value="1"/>
</dbReference>
<dbReference type="InterPro" id="IPR045851">
    <property type="entry name" value="AMP-bd_C_sf"/>
</dbReference>
<comment type="similarity">
    <text evidence="2">Belongs to the ATP-dependent AMP-binding enzyme family.</text>
</comment>
<dbReference type="GO" id="GO:0005777">
    <property type="term" value="C:peroxisome"/>
    <property type="evidence" value="ECO:0007669"/>
    <property type="project" value="UniProtKB-SubCell"/>
</dbReference>
<dbReference type="FunFam" id="3.30.300.30:FF:000007">
    <property type="entry name" value="4-coumarate--CoA ligase 2"/>
    <property type="match status" value="1"/>
</dbReference>
<dbReference type="GO" id="GO:0046949">
    <property type="term" value="P:fatty-acyl-CoA biosynthetic process"/>
    <property type="evidence" value="ECO:0007669"/>
    <property type="project" value="TreeGrafter"/>
</dbReference>
<dbReference type="PANTHER" id="PTHR24096">
    <property type="entry name" value="LONG-CHAIN-FATTY-ACID--COA LIGASE"/>
    <property type="match status" value="1"/>
</dbReference>
<dbReference type="InterPro" id="IPR042099">
    <property type="entry name" value="ANL_N_sf"/>
</dbReference>
<dbReference type="Gene3D" id="3.30.300.30">
    <property type="match status" value="1"/>
</dbReference>
<dbReference type="Proteomes" id="UP000325440">
    <property type="component" value="Unassembled WGS sequence"/>
</dbReference>
<sequence length="583" mass="63986">MVLLKQWSRLLGHGHLRRTSCIALTNVPGQPIRRQTESKVVHSPFPDVEIPSSLLHEGVWSNLEKWPDKDALVCGFTNRKFTYHEARLASERFAANLRKRGATPGQVIAILLPNIPEFVLSALGAIEAGLTITTINPIYTPYEIAHQLSDSGASGIVTVPELLPKVIEAYKLAKDAGKKSKFIVCVNLDGSKQNGTWDFNEMIDQSVDTSILKSSSRSNSDIVLIPYSSGTTGLSKGVTLSHMNILANIAQMNCPEIRHIEEATANHQDVLPAILPFYHIYGFTVVLMTGLIRGCKMVSLPKLESEIFLNVLKEHKATILYAVPPVVLLLGQNKNVTEEHFQNLRTICNGAGPVKEADAERILVRTKNKNLRFCQAYGMTEASPAVFVSRNTGVDHLTVGPPLPNTLARVVDVIDSTKELGPGEVGEIQVKGPQVMIGYLNNPKATAETLSPEGWLTTGDIGYYNENKDFYIVDRIKELIKVQGYQVPPAELEGLLRTHPNVLDAAVIGVPNDRTGEAPLAYIVLNTDLPAIGEDEVKEFVAGRVAPYKRITAGVHFVDSLPKSAAGKILRRTLKDEYMKTIK</sequence>
<evidence type="ECO:0000313" key="7">
    <source>
        <dbReference type="Proteomes" id="UP000325440"/>
    </source>
</evidence>
<keyword evidence="6" id="KW-0436">Ligase</keyword>
<dbReference type="Pfam" id="PF13193">
    <property type="entry name" value="AMP-binding_C"/>
    <property type="match status" value="1"/>
</dbReference>
<name>A0A5E4MHM6_9HEMI</name>
<organism evidence="6 7">
    <name type="scientific">Cinara cedri</name>
    <dbReference type="NCBI Taxonomy" id="506608"/>
    <lineage>
        <taxon>Eukaryota</taxon>
        <taxon>Metazoa</taxon>
        <taxon>Ecdysozoa</taxon>
        <taxon>Arthropoda</taxon>
        <taxon>Hexapoda</taxon>
        <taxon>Insecta</taxon>
        <taxon>Pterygota</taxon>
        <taxon>Neoptera</taxon>
        <taxon>Paraneoptera</taxon>
        <taxon>Hemiptera</taxon>
        <taxon>Sternorrhyncha</taxon>
        <taxon>Aphidomorpha</taxon>
        <taxon>Aphidoidea</taxon>
        <taxon>Aphididae</taxon>
        <taxon>Lachninae</taxon>
        <taxon>Cinara</taxon>
    </lineage>
</organism>
<evidence type="ECO:0000313" key="6">
    <source>
        <dbReference type="EMBL" id="VVC29373.1"/>
    </source>
</evidence>
<gene>
    <name evidence="6" type="ORF">CINCED_3A015157</name>
</gene>
<dbReference type="OrthoDB" id="10253869at2759"/>
<evidence type="ECO:0000259" key="5">
    <source>
        <dbReference type="Pfam" id="PF13193"/>
    </source>
</evidence>
<dbReference type="GO" id="GO:0004467">
    <property type="term" value="F:long-chain fatty acid-CoA ligase activity"/>
    <property type="evidence" value="ECO:0007669"/>
    <property type="project" value="TreeGrafter"/>
</dbReference>
<feature type="domain" description="AMP-dependent synthetase/ligase" evidence="4">
    <location>
        <begin position="62"/>
        <end position="440"/>
    </location>
</feature>
<dbReference type="AlphaFoldDB" id="A0A5E4MHM6"/>
<evidence type="ECO:0000256" key="2">
    <source>
        <dbReference type="ARBA" id="ARBA00006432"/>
    </source>
</evidence>
<keyword evidence="7" id="KW-1185">Reference proteome</keyword>
<keyword evidence="3" id="KW-0576">Peroxisome</keyword>
<dbReference type="EMBL" id="CABPRJ010000491">
    <property type="protein sequence ID" value="VVC29373.1"/>
    <property type="molecule type" value="Genomic_DNA"/>
</dbReference>
<dbReference type="SUPFAM" id="SSF56801">
    <property type="entry name" value="Acetyl-CoA synthetase-like"/>
    <property type="match status" value="1"/>
</dbReference>
<reference evidence="6 7" key="1">
    <citation type="submission" date="2019-08" db="EMBL/GenBank/DDBJ databases">
        <authorList>
            <person name="Alioto T."/>
            <person name="Alioto T."/>
            <person name="Gomez Garrido J."/>
        </authorList>
    </citation>
    <scope>NUCLEOTIDE SEQUENCE [LARGE SCALE GENOMIC DNA]</scope>
</reference>
<accession>A0A5E4MHM6</accession>
<comment type="subcellular location">
    <subcellularLocation>
        <location evidence="1">Peroxisome</location>
    </subcellularLocation>
</comment>
<evidence type="ECO:0000256" key="1">
    <source>
        <dbReference type="ARBA" id="ARBA00004275"/>
    </source>
</evidence>